<gene>
    <name evidence="2" type="ORF">EOD39_10941</name>
</gene>
<proteinExistence type="predicted"/>
<dbReference type="Proteomes" id="UP000289886">
    <property type="component" value="Unassembled WGS sequence"/>
</dbReference>
<evidence type="ECO:0000313" key="3">
    <source>
        <dbReference type="Proteomes" id="UP000289886"/>
    </source>
</evidence>
<feature type="region of interest" description="Disordered" evidence="1">
    <location>
        <begin position="81"/>
        <end position="105"/>
    </location>
</feature>
<protein>
    <submittedName>
        <fullName evidence="2">Uncharacterized protein</fullName>
    </submittedName>
</protein>
<evidence type="ECO:0000313" key="2">
    <source>
        <dbReference type="EMBL" id="RXM27311.1"/>
    </source>
</evidence>
<evidence type="ECO:0000256" key="1">
    <source>
        <dbReference type="SAM" id="MobiDB-lite"/>
    </source>
</evidence>
<dbReference type="AlphaFoldDB" id="A0A444TWJ5"/>
<comment type="caution">
    <text evidence="2">The sequence shown here is derived from an EMBL/GenBank/DDBJ whole genome shotgun (WGS) entry which is preliminary data.</text>
</comment>
<organism evidence="2 3">
    <name type="scientific">Acipenser ruthenus</name>
    <name type="common">Sterlet sturgeon</name>
    <dbReference type="NCBI Taxonomy" id="7906"/>
    <lineage>
        <taxon>Eukaryota</taxon>
        <taxon>Metazoa</taxon>
        <taxon>Chordata</taxon>
        <taxon>Craniata</taxon>
        <taxon>Vertebrata</taxon>
        <taxon>Euteleostomi</taxon>
        <taxon>Actinopterygii</taxon>
        <taxon>Chondrostei</taxon>
        <taxon>Acipenseriformes</taxon>
        <taxon>Acipenseridae</taxon>
        <taxon>Acipenser</taxon>
    </lineage>
</organism>
<reference evidence="2 3" key="1">
    <citation type="submission" date="2019-01" db="EMBL/GenBank/DDBJ databases">
        <title>Draft Genome and Complete Hox-Cluster Characterization of the Sterlet Sturgeon (Acipenser ruthenus).</title>
        <authorList>
            <person name="Wei Q."/>
        </authorList>
    </citation>
    <scope>NUCLEOTIDE SEQUENCE [LARGE SCALE GENOMIC DNA]</scope>
    <source>
        <strain evidence="2">WHYD16114868_AA</strain>
        <tissue evidence="2">Blood</tissue>
    </source>
</reference>
<name>A0A444TWJ5_ACIRT</name>
<dbReference type="EMBL" id="SCEB01215860">
    <property type="protein sequence ID" value="RXM27311.1"/>
    <property type="molecule type" value="Genomic_DNA"/>
</dbReference>
<sequence>MPPRCVRGEERKEVTEEGTVAIDLVSERAAEEAVVDKDTTELHVMLLNFMKIQQTREERMEQDAQRHEQQWRAVQHQFSQLQEEVSQDQQEPVPQNQFQYQYQYL</sequence>
<accession>A0A444TWJ5</accession>
<keyword evidence="3" id="KW-1185">Reference proteome</keyword>